<evidence type="ECO:0000259" key="1">
    <source>
        <dbReference type="Pfam" id="PF13472"/>
    </source>
</evidence>
<feature type="domain" description="SGNH hydrolase-type esterase" evidence="1">
    <location>
        <begin position="44"/>
        <end position="185"/>
    </location>
</feature>
<gene>
    <name evidence="2" type="ORF">DYBT9275_03242</name>
</gene>
<sequence>MNWYEEEIQYLEACKNKLTFDPQIIFYGSSSIRLWTTLYDDFVAYLPLNLGFGGSTLDACTWFFERMLLPYHPAHLVLYAGDNDLGDGRNPDEVCLFFCRFVEKFRQSFPHTSLTYISVKPSPARWPINGQIMQTNKLIAGKIAELGTPYYFLNVYDLMVENNGTPKPELYEADGLHMNANGYAIWKELTLNHFRENLKIR</sequence>
<protein>
    <recommendedName>
        <fullName evidence="1">SGNH hydrolase-type esterase domain-containing protein</fullName>
    </recommendedName>
</protein>
<dbReference type="EMBL" id="CAJRAF010000002">
    <property type="protein sequence ID" value="CAG5003850.1"/>
    <property type="molecule type" value="Genomic_DNA"/>
</dbReference>
<dbReference type="AlphaFoldDB" id="A0A916JDL7"/>
<comment type="caution">
    <text evidence="2">The sequence shown here is derived from an EMBL/GenBank/DDBJ whole genome shotgun (WGS) entry which is preliminary data.</text>
</comment>
<dbReference type="SUPFAM" id="SSF52266">
    <property type="entry name" value="SGNH hydrolase"/>
    <property type="match status" value="1"/>
</dbReference>
<evidence type="ECO:0000313" key="3">
    <source>
        <dbReference type="Proteomes" id="UP000680038"/>
    </source>
</evidence>
<dbReference type="Proteomes" id="UP000680038">
    <property type="component" value="Unassembled WGS sequence"/>
</dbReference>
<name>A0A916JDL7_9BACT</name>
<organism evidence="2 3">
    <name type="scientific">Dyadobacter helix</name>
    <dbReference type="NCBI Taxonomy" id="2822344"/>
    <lineage>
        <taxon>Bacteria</taxon>
        <taxon>Pseudomonadati</taxon>
        <taxon>Bacteroidota</taxon>
        <taxon>Cytophagia</taxon>
        <taxon>Cytophagales</taxon>
        <taxon>Spirosomataceae</taxon>
        <taxon>Dyadobacter</taxon>
    </lineage>
</organism>
<reference evidence="2" key="1">
    <citation type="submission" date="2021-04" db="EMBL/GenBank/DDBJ databases">
        <authorList>
            <person name="Rodrigo-Torres L."/>
            <person name="Arahal R. D."/>
            <person name="Lucena T."/>
        </authorList>
    </citation>
    <scope>NUCLEOTIDE SEQUENCE</scope>
    <source>
        <strain evidence="2">CECT 9275</strain>
    </source>
</reference>
<dbReference type="RefSeq" id="WP_215239767.1">
    <property type="nucleotide sequence ID" value="NZ_CAJRAF010000002.1"/>
</dbReference>
<proteinExistence type="predicted"/>
<keyword evidence="3" id="KW-1185">Reference proteome</keyword>
<dbReference type="InterPro" id="IPR013830">
    <property type="entry name" value="SGNH_hydro"/>
</dbReference>
<dbReference type="Gene3D" id="3.40.50.1110">
    <property type="entry name" value="SGNH hydrolase"/>
    <property type="match status" value="1"/>
</dbReference>
<accession>A0A916JDL7</accession>
<dbReference type="Pfam" id="PF13472">
    <property type="entry name" value="Lipase_GDSL_2"/>
    <property type="match status" value="1"/>
</dbReference>
<evidence type="ECO:0000313" key="2">
    <source>
        <dbReference type="EMBL" id="CAG5003850.1"/>
    </source>
</evidence>
<dbReference type="GO" id="GO:0016788">
    <property type="term" value="F:hydrolase activity, acting on ester bonds"/>
    <property type="evidence" value="ECO:0007669"/>
    <property type="project" value="UniProtKB-ARBA"/>
</dbReference>
<dbReference type="InterPro" id="IPR036514">
    <property type="entry name" value="SGNH_hydro_sf"/>
</dbReference>